<evidence type="ECO:0000256" key="1">
    <source>
        <dbReference type="SAM" id="Coils"/>
    </source>
</evidence>
<proteinExistence type="predicted"/>
<reference evidence="2" key="1">
    <citation type="journal article" date="2020" name="Nature">
        <title>Giant virus diversity and host interactions through global metagenomics.</title>
        <authorList>
            <person name="Schulz F."/>
            <person name="Roux S."/>
            <person name="Paez-Espino D."/>
            <person name="Jungbluth S."/>
            <person name="Walsh D.A."/>
            <person name="Denef V.J."/>
            <person name="McMahon K.D."/>
            <person name="Konstantinidis K.T."/>
            <person name="Eloe-Fadrosh E.A."/>
            <person name="Kyrpides N.C."/>
            <person name="Woyke T."/>
        </authorList>
    </citation>
    <scope>NUCLEOTIDE SEQUENCE</scope>
    <source>
        <strain evidence="2">GVMAG-M-3300023184-165</strain>
    </source>
</reference>
<accession>A0A6C0HQB3</accession>
<keyword evidence="1" id="KW-0175">Coiled coil</keyword>
<name>A0A6C0HQB3_9ZZZZ</name>
<organism evidence="2">
    <name type="scientific">viral metagenome</name>
    <dbReference type="NCBI Taxonomy" id="1070528"/>
    <lineage>
        <taxon>unclassified sequences</taxon>
        <taxon>metagenomes</taxon>
        <taxon>organismal metagenomes</taxon>
    </lineage>
</organism>
<protein>
    <submittedName>
        <fullName evidence="2">Uncharacterized protein</fullName>
    </submittedName>
</protein>
<feature type="coiled-coil region" evidence="1">
    <location>
        <begin position="5"/>
        <end position="32"/>
    </location>
</feature>
<sequence length="92" mass="11175">MDNTLDEIINKNKLLEDKILILENELNTTKEHLKKYTAPKRSKTYYENHKEELLNKMKTYSPCPDKIKEKNRKAYLKRKEKLKEHEKIKDEV</sequence>
<dbReference type="AlphaFoldDB" id="A0A6C0HQB3"/>
<dbReference type="EMBL" id="MN740003">
    <property type="protein sequence ID" value="QHT82699.1"/>
    <property type="molecule type" value="Genomic_DNA"/>
</dbReference>
<evidence type="ECO:0000313" key="2">
    <source>
        <dbReference type="EMBL" id="QHT82699.1"/>
    </source>
</evidence>